<organism evidence="1 3">
    <name type="scientific">Chitinophaga sancti</name>
    <dbReference type="NCBI Taxonomy" id="1004"/>
    <lineage>
        <taxon>Bacteria</taxon>
        <taxon>Pseudomonadati</taxon>
        <taxon>Bacteroidota</taxon>
        <taxon>Chitinophagia</taxon>
        <taxon>Chitinophagales</taxon>
        <taxon>Chitinophagaceae</taxon>
        <taxon>Chitinophaga</taxon>
    </lineage>
</organism>
<evidence type="ECO:0000313" key="2">
    <source>
        <dbReference type="EMBL" id="WQG92523.1"/>
    </source>
</evidence>
<evidence type="ECO:0000313" key="3">
    <source>
        <dbReference type="Proteomes" id="UP000183788"/>
    </source>
</evidence>
<keyword evidence="4" id="KW-1185">Reference proteome</keyword>
<name>A0A1K1QUW5_9BACT</name>
<dbReference type="RefSeq" id="WP_072361737.1">
    <property type="nucleotide sequence ID" value="NZ_CP139972.1"/>
</dbReference>
<accession>A0A1K1QUW5</accession>
<dbReference type="OrthoDB" id="1411058at2"/>
<dbReference type="EMBL" id="CP140154">
    <property type="protein sequence ID" value="WQG92523.1"/>
    <property type="molecule type" value="Genomic_DNA"/>
</dbReference>
<evidence type="ECO:0000313" key="1">
    <source>
        <dbReference type="EMBL" id="SFW63094.1"/>
    </source>
</evidence>
<dbReference type="InterPro" id="IPR010732">
    <property type="entry name" value="T6SS_TssG-like"/>
</dbReference>
<dbReference type="AlphaFoldDB" id="A0A1K1QUW5"/>
<dbReference type="Proteomes" id="UP000183788">
    <property type="component" value="Unassembled WGS sequence"/>
</dbReference>
<dbReference type="EMBL" id="FPIZ01000009">
    <property type="protein sequence ID" value="SFW63094.1"/>
    <property type="molecule type" value="Genomic_DNA"/>
</dbReference>
<evidence type="ECO:0000313" key="4">
    <source>
        <dbReference type="Proteomes" id="UP001326715"/>
    </source>
</evidence>
<gene>
    <name evidence="1" type="ORF">SAMN05661012_03041</name>
    <name evidence="2" type="ORF">SR876_13485</name>
</gene>
<protein>
    <submittedName>
        <fullName evidence="2">Type VI secretion system baseplate subunit TssG</fullName>
    </submittedName>
    <submittedName>
        <fullName evidence="1">Type VI secretion, VasB, ImpH, VC_A0111</fullName>
    </submittedName>
</protein>
<dbReference type="Pfam" id="PF06996">
    <property type="entry name" value="T6SS_TssG"/>
    <property type="match status" value="1"/>
</dbReference>
<reference evidence="2 4" key="2">
    <citation type="submission" date="2023-11" db="EMBL/GenBank/DDBJ databases">
        <title>MicrobeMod: A computational toolkit for identifying prokaryotic methylation and restriction-modification with nanopore sequencing.</title>
        <authorList>
            <person name="Crits-Christoph A."/>
            <person name="Kang S.C."/>
            <person name="Lee H."/>
            <person name="Ostrov N."/>
        </authorList>
    </citation>
    <scope>NUCLEOTIDE SEQUENCE [LARGE SCALE GENOMIC DNA]</scope>
    <source>
        <strain evidence="2 4">ATCC 23090</strain>
    </source>
</reference>
<proteinExistence type="predicted"/>
<dbReference type="STRING" id="1004.SAMN05661012_03041"/>
<reference evidence="1 3" key="1">
    <citation type="submission" date="2016-11" db="EMBL/GenBank/DDBJ databases">
        <authorList>
            <person name="Jaros S."/>
            <person name="Januszkiewicz K."/>
            <person name="Wedrychowicz H."/>
        </authorList>
    </citation>
    <scope>NUCLEOTIDE SEQUENCE [LARGE SCALE GENOMIC DNA]</scope>
    <source>
        <strain evidence="1 3">DSM 784</strain>
    </source>
</reference>
<dbReference type="Proteomes" id="UP001326715">
    <property type="component" value="Chromosome"/>
</dbReference>
<sequence>MVNNAQKAAVLEEVIDHINKLQHDVRAEVVVGELLDNHVRAEEIAVQNQNVFVRSFNKDILDAQLDDSQPYHPFISLTLSRDGLYDRLPEGIFHQFTPQQQQRSVREMVLNYKRQQKEQQEARKFFRPLENEFFLQRVFLEQKEKHLLFDAFGKDTDELFLAFWGIRSDLPKTALKKLVKLLPYIYRIAGNLPLVQLYLKAILDEPVKIVQEDMSTAVETGAAVPLGNSRLGMDSMTGDLFYTDMPVWKITIGPLQQHRVHDFLPWQPYGKLLETCIGFLVPADVEVATILEPHADERKAFMADSREKEGLGGYNFYL</sequence>